<keyword evidence="4" id="KW-1185">Reference proteome</keyword>
<dbReference type="NCBIfam" id="TIGR00254">
    <property type="entry name" value="GGDEF"/>
    <property type="match status" value="1"/>
</dbReference>
<dbReference type="SUPFAM" id="SSF55073">
    <property type="entry name" value="Nucleotide cyclase"/>
    <property type="match status" value="1"/>
</dbReference>
<dbReference type="EMBL" id="BAABBF010000002">
    <property type="protein sequence ID" value="GAA3704335.1"/>
    <property type="molecule type" value="Genomic_DNA"/>
</dbReference>
<dbReference type="PANTHER" id="PTHR44757:SF2">
    <property type="entry name" value="BIOFILM ARCHITECTURE MAINTENANCE PROTEIN MBAA"/>
    <property type="match status" value="1"/>
</dbReference>
<evidence type="ECO:0000259" key="2">
    <source>
        <dbReference type="PROSITE" id="PS50887"/>
    </source>
</evidence>
<comment type="caution">
    <text evidence="3">The sequence shown here is derived from an EMBL/GenBank/DDBJ whole genome shotgun (WGS) entry which is preliminary data.</text>
</comment>
<dbReference type="Gene3D" id="3.20.20.450">
    <property type="entry name" value="EAL domain"/>
    <property type="match status" value="1"/>
</dbReference>
<evidence type="ECO:0000313" key="4">
    <source>
        <dbReference type="Proteomes" id="UP001500523"/>
    </source>
</evidence>
<gene>
    <name evidence="3" type="ORF">GCM10022268_12430</name>
</gene>
<dbReference type="PROSITE" id="PS50887">
    <property type="entry name" value="GGDEF"/>
    <property type="match status" value="1"/>
</dbReference>
<dbReference type="SUPFAM" id="SSF141868">
    <property type="entry name" value="EAL domain-like"/>
    <property type="match status" value="1"/>
</dbReference>
<reference evidence="4" key="1">
    <citation type="journal article" date="2019" name="Int. J. Syst. Evol. Microbiol.">
        <title>The Global Catalogue of Microorganisms (GCM) 10K type strain sequencing project: providing services to taxonomists for standard genome sequencing and annotation.</title>
        <authorList>
            <consortium name="The Broad Institute Genomics Platform"/>
            <consortium name="The Broad Institute Genome Sequencing Center for Infectious Disease"/>
            <person name="Wu L."/>
            <person name="Ma J."/>
        </authorList>
    </citation>
    <scope>NUCLEOTIDE SEQUENCE [LARGE SCALE GENOMIC DNA]</scope>
    <source>
        <strain evidence="4">JCM 17498</strain>
    </source>
</reference>
<dbReference type="SMART" id="SM00052">
    <property type="entry name" value="EAL"/>
    <property type="match status" value="1"/>
</dbReference>
<dbReference type="RefSeq" id="WP_344692498.1">
    <property type="nucleotide sequence ID" value="NZ_BAABBF010000002.1"/>
</dbReference>
<evidence type="ECO:0008006" key="5">
    <source>
        <dbReference type="Google" id="ProtNLM"/>
    </source>
</evidence>
<evidence type="ECO:0000313" key="3">
    <source>
        <dbReference type="EMBL" id="GAA3704335.1"/>
    </source>
</evidence>
<dbReference type="InterPro" id="IPR035919">
    <property type="entry name" value="EAL_sf"/>
</dbReference>
<protein>
    <recommendedName>
        <fullName evidence="5">Diguanylate cyclase/phosphodiesterase</fullName>
    </recommendedName>
</protein>
<accession>A0ABP7DJY8</accession>
<dbReference type="InterPro" id="IPR043128">
    <property type="entry name" value="Rev_trsase/Diguanyl_cyclase"/>
</dbReference>
<proteinExistence type="predicted"/>
<dbReference type="CDD" id="cd01948">
    <property type="entry name" value="EAL"/>
    <property type="match status" value="1"/>
</dbReference>
<sequence length="567" mass="61429">MASASLDDPVPPGVPLAWLASCLDLMPVPVLELSRGDDAGGWTITAANRACRAAGLDMAAAGPTMMAALLPYLDRLTHSERLHCDFDWRMGEAIDCRYYRITIARGSPVERSNFLLTLIDQTSQHHTERSLRREMTSDSLTGLPNREGFGDLVEAVSDDRARYAVLVVDLARFGRINACLGSLAGDELLITVARRMKGALRARDTLARIGGDEFGILLTIDESREEADELGERIRRTLSAPFRLTDLEISVDCAVGIAFGADSDDPDDLIRHAQLATKRCKGSGRIETHQTHIFAEARSQFAMETALRHAIEQRRLRLAYQPICDLATGAIASFEALARWTDVDGTEHSPVSFIPVAEESGLIVPLGRWAIDEAARTLADWDRQAGGHCGARLAVNLSAIQMQRDIVAPVVGDALRRHGLTGDRFSLELTESAIVSDPDRVAQTMHALKALGCKLAMDDFGTGYSNLAYLQSLPIDILKIDRSFVTGMLADRDKVAIVRAILSLAQALGMQTTAEGVETTELSQTLAALGCTNGQGYFYARPLESDAALAMLLASRPATSSAIAATR</sequence>
<dbReference type="CDD" id="cd01949">
    <property type="entry name" value="GGDEF"/>
    <property type="match status" value="1"/>
</dbReference>
<dbReference type="InterPro" id="IPR000160">
    <property type="entry name" value="GGDEF_dom"/>
</dbReference>
<dbReference type="SMART" id="SM00267">
    <property type="entry name" value="GGDEF"/>
    <property type="match status" value="1"/>
</dbReference>
<name>A0ABP7DJY8_9SPHN</name>
<dbReference type="InterPro" id="IPR052155">
    <property type="entry name" value="Biofilm_reg_signaling"/>
</dbReference>
<dbReference type="Gene3D" id="3.30.70.270">
    <property type="match status" value="1"/>
</dbReference>
<dbReference type="InterPro" id="IPR001633">
    <property type="entry name" value="EAL_dom"/>
</dbReference>
<organism evidence="3 4">
    <name type="scientific">Sphingomonas cynarae</name>
    <dbReference type="NCBI Taxonomy" id="930197"/>
    <lineage>
        <taxon>Bacteria</taxon>
        <taxon>Pseudomonadati</taxon>
        <taxon>Pseudomonadota</taxon>
        <taxon>Alphaproteobacteria</taxon>
        <taxon>Sphingomonadales</taxon>
        <taxon>Sphingomonadaceae</taxon>
        <taxon>Sphingomonas</taxon>
    </lineage>
</organism>
<feature type="domain" description="GGDEF" evidence="2">
    <location>
        <begin position="161"/>
        <end position="293"/>
    </location>
</feature>
<feature type="domain" description="EAL" evidence="1">
    <location>
        <begin position="300"/>
        <end position="556"/>
    </location>
</feature>
<dbReference type="Pfam" id="PF00563">
    <property type="entry name" value="EAL"/>
    <property type="match status" value="1"/>
</dbReference>
<dbReference type="Pfam" id="PF00990">
    <property type="entry name" value="GGDEF"/>
    <property type="match status" value="1"/>
</dbReference>
<evidence type="ECO:0000259" key="1">
    <source>
        <dbReference type="PROSITE" id="PS50883"/>
    </source>
</evidence>
<dbReference type="Proteomes" id="UP001500523">
    <property type="component" value="Unassembled WGS sequence"/>
</dbReference>
<dbReference type="PANTHER" id="PTHR44757">
    <property type="entry name" value="DIGUANYLATE CYCLASE DGCP"/>
    <property type="match status" value="1"/>
</dbReference>
<dbReference type="PROSITE" id="PS50883">
    <property type="entry name" value="EAL"/>
    <property type="match status" value="1"/>
</dbReference>
<dbReference type="InterPro" id="IPR029787">
    <property type="entry name" value="Nucleotide_cyclase"/>
</dbReference>